<keyword evidence="2" id="KW-1185">Reference proteome</keyword>
<dbReference type="EMBL" id="JAIWYP010000006">
    <property type="protein sequence ID" value="KAH3804955.1"/>
    <property type="molecule type" value="Genomic_DNA"/>
</dbReference>
<accession>A0A9D4FTW9</accession>
<sequence>MNQKREVAATKFQSFQICIDVPLVTTLATRNYLSATICYKADGITSVDLMHLALQAMSRLVIVEQNTRLF</sequence>
<name>A0A9D4FTW9_DREPO</name>
<evidence type="ECO:0000313" key="1">
    <source>
        <dbReference type="EMBL" id="KAH3804955.1"/>
    </source>
</evidence>
<reference evidence="1" key="2">
    <citation type="submission" date="2020-11" db="EMBL/GenBank/DDBJ databases">
        <authorList>
            <person name="McCartney M.A."/>
            <person name="Auch B."/>
            <person name="Kono T."/>
            <person name="Mallez S."/>
            <person name="Becker A."/>
            <person name="Gohl D.M."/>
            <person name="Silverstein K.A.T."/>
            <person name="Koren S."/>
            <person name="Bechman K.B."/>
            <person name="Herman A."/>
            <person name="Abrahante J.E."/>
            <person name="Garbe J."/>
        </authorList>
    </citation>
    <scope>NUCLEOTIDE SEQUENCE</scope>
    <source>
        <strain evidence="1">Duluth1</strain>
        <tissue evidence="1">Whole animal</tissue>
    </source>
</reference>
<gene>
    <name evidence="1" type="ORF">DPMN_133247</name>
</gene>
<proteinExistence type="predicted"/>
<protein>
    <submittedName>
        <fullName evidence="1">Uncharacterized protein</fullName>
    </submittedName>
</protein>
<comment type="caution">
    <text evidence="1">The sequence shown here is derived from an EMBL/GenBank/DDBJ whole genome shotgun (WGS) entry which is preliminary data.</text>
</comment>
<dbReference type="Proteomes" id="UP000828390">
    <property type="component" value="Unassembled WGS sequence"/>
</dbReference>
<organism evidence="1 2">
    <name type="scientific">Dreissena polymorpha</name>
    <name type="common">Zebra mussel</name>
    <name type="synonym">Mytilus polymorpha</name>
    <dbReference type="NCBI Taxonomy" id="45954"/>
    <lineage>
        <taxon>Eukaryota</taxon>
        <taxon>Metazoa</taxon>
        <taxon>Spiralia</taxon>
        <taxon>Lophotrochozoa</taxon>
        <taxon>Mollusca</taxon>
        <taxon>Bivalvia</taxon>
        <taxon>Autobranchia</taxon>
        <taxon>Heteroconchia</taxon>
        <taxon>Euheterodonta</taxon>
        <taxon>Imparidentia</taxon>
        <taxon>Neoheterodontei</taxon>
        <taxon>Myida</taxon>
        <taxon>Dreissenoidea</taxon>
        <taxon>Dreissenidae</taxon>
        <taxon>Dreissena</taxon>
    </lineage>
</organism>
<evidence type="ECO:0000313" key="2">
    <source>
        <dbReference type="Proteomes" id="UP000828390"/>
    </source>
</evidence>
<dbReference type="AlphaFoldDB" id="A0A9D4FTW9"/>
<reference evidence="1" key="1">
    <citation type="journal article" date="2019" name="bioRxiv">
        <title>The Genome of the Zebra Mussel, Dreissena polymorpha: A Resource for Invasive Species Research.</title>
        <authorList>
            <person name="McCartney M.A."/>
            <person name="Auch B."/>
            <person name="Kono T."/>
            <person name="Mallez S."/>
            <person name="Zhang Y."/>
            <person name="Obille A."/>
            <person name="Becker A."/>
            <person name="Abrahante J.E."/>
            <person name="Garbe J."/>
            <person name="Badalamenti J.P."/>
            <person name="Herman A."/>
            <person name="Mangelson H."/>
            <person name="Liachko I."/>
            <person name="Sullivan S."/>
            <person name="Sone E.D."/>
            <person name="Koren S."/>
            <person name="Silverstein K.A.T."/>
            <person name="Beckman K.B."/>
            <person name="Gohl D.M."/>
        </authorList>
    </citation>
    <scope>NUCLEOTIDE SEQUENCE</scope>
    <source>
        <strain evidence="1">Duluth1</strain>
        <tissue evidence="1">Whole animal</tissue>
    </source>
</reference>